<protein>
    <submittedName>
        <fullName evidence="2">Uncharacterized protein</fullName>
    </submittedName>
</protein>
<dbReference type="EMBL" id="CAMGYJ010000003">
    <property type="protein sequence ID" value="CAI0389568.1"/>
    <property type="molecule type" value="Genomic_DNA"/>
</dbReference>
<reference evidence="2" key="1">
    <citation type="submission" date="2022-08" db="EMBL/GenBank/DDBJ databases">
        <authorList>
            <person name="Gutierrez-Valencia J."/>
        </authorList>
    </citation>
    <scope>NUCLEOTIDE SEQUENCE</scope>
</reference>
<gene>
    <name evidence="2" type="ORF">LITE_LOCUS6308</name>
</gene>
<proteinExistence type="predicted"/>
<keyword evidence="3" id="KW-1185">Reference proteome</keyword>
<dbReference type="Proteomes" id="UP001154282">
    <property type="component" value="Unassembled WGS sequence"/>
</dbReference>
<dbReference type="AlphaFoldDB" id="A0AAV0HXB0"/>
<accession>A0AAV0HXB0</accession>
<feature type="compositionally biased region" description="Basic and acidic residues" evidence="1">
    <location>
        <begin position="27"/>
        <end position="38"/>
    </location>
</feature>
<feature type="compositionally biased region" description="Basic and acidic residues" evidence="1">
    <location>
        <begin position="47"/>
        <end position="73"/>
    </location>
</feature>
<feature type="region of interest" description="Disordered" evidence="1">
    <location>
        <begin position="1"/>
        <end position="73"/>
    </location>
</feature>
<sequence length="73" mass="8141">MGQWGGLREAVQAPVPQRGGGRVVPARPDDSGEDRGLRPELGLSRVGVRDHHRAVAEGVRHRRELDRQPEHQH</sequence>
<evidence type="ECO:0000256" key="1">
    <source>
        <dbReference type="SAM" id="MobiDB-lite"/>
    </source>
</evidence>
<name>A0AAV0HXB0_9ROSI</name>
<evidence type="ECO:0000313" key="2">
    <source>
        <dbReference type="EMBL" id="CAI0389568.1"/>
    </source>
</evidence>
<evidence type="ECO:0000313" key="3">
    <source>
        <dbReference type="Proteomes" id="UP001154282"/>
    </source>
</evidence>
<comment type="caution">
    <text evidence="2">The sequence shown here is derived from an EMBL/GenBank/DDBJ whole genome shotgun (WGS) entry which is preliminary data.</text>
</comment>
<organism evidence="2 3">
    <name type="scientific">Linum tenue</name>
    <dbReference type="NCBI Taxonomy" id="586396"/>
    <lineage>
        <taxon>Eukaryota</taxon>
        <taxon>Viridiplantae</taxon>
        <taxon>Streptophyta</taxon>
        <taxon>Embryophyta</taxon>
        <taxon>Tracheophyta</taxon>
        <taxon>Spermatophyta</taxon>
        <taxon>Magnoliopsida</taxon>
        <taxon>eudicotyledons</taxon>
        <taxon>Gunneridae</taxon>
        <taxon>Pentapetalae</taxon>
        <taxon>rosids</taxon>
        <taxon>fabids</taxon>
        <taxon>Malpighiales</taxon>
        <taxon>Linaceae</taxon>
        <taxon>Linum</taxon>
    </lineage>
</organism>